<dbReference type="PANTHER" id="PTHR43133">
    <property type="entry name" value="RNA POLYMERASE ECF-TYPE SIGMA FACTO"/>
    <property type="match status" value="1"/>
</dbReference>
<evidence type="ECO:0000256" key="1">
    <source>
        <dbReference type="ARBA" id="ARBA00010641"/>
    </source>
</evidence>
<evidence type="ECO:0000256" key="3">
    <source>
        <dbReference type="ARBA" id="ARBA00023082"/>
    </source>
</evidence>
<dbReference type="SUPFAM" id="SSF88659">
    <property type="entry name" value="Sigma3 and sigma4 domains of RNA polymerase sigma factors"/>
    <property type="match status" value="1"/>
</dbReference>
<dbReference type="Gene3D" id="1.10.1740.10">
    <property type="match status" value="1"/>
</dbReference>
<dbReference type="SUPFAM" id="SSF88946">
    <property type="entry name" value="Sigma2 domain of RNA polymerase sigma factors"/>
    <property type="match status" value="1"/>
</dbReference>
<keyword evidence="8" id="KW-1185">Reference proteome</keyword>
<keyword evidence="2" id="KW-0805">Transcription regulation</keyword>
<organism evidence="7 8">
    <name type="scientific">Nemorincola caseinilytica</name>
    <dbReference type="NCBI Taxonomy" id="2054315"/>
    <lineage>
        <taxon>Bacteria</taxon>
        <taxon>Pseudomonadati</taxon>
        <taxon>Bacteroidota</taxon>
        <taxon>Chitinophagia</taxon>
        <taxon>Chitinophagales</taxon>
        <taxon>Chitinophagaceae</taxon>
        <taxon>Nemorincola</taxon>
    </lineage>
</organism>
<dbReference type="Proteomes" id="UP001500067">
    <property type="component" value="Unassembled WGS sequence"/>
</dbReference>
<evidence type="ECO:0000259" key="6">
    <source>
        <dbReference type="Pfam" id="PF08281"/>
    </source>
</evidence>
<accession>A0ABP8NG48</accession>
<dbReference type="InterPro" id="IPR013324">
    <property type="entry name" value="RNA_pol_sigma_r3/r4-like"/>
</dbReference>
<keyword evidence="3" id="KW-0731">Sigma factor</keyword>
<dbReference type="Pfam" id="PF04542">
    <property type="entry name" value="Sigma70_r2"/>
    <property type="match status" value="1"/>
</dbReference>
<evidence type="ECO:0000313" key="8">
    <source>
        <dbReference type="Proteomes" id="UP001500067"/>
    </source>
</evidence>
<dbReference type="Gene3D" id="1.10.10.10">
    <property type="entry name" value="Winged helix-like DNA-binding domain superfamily/Winged helix DNA-binding domain"/>
    <property type="match status" value="1"/>
</dbReference>
<gene>
    <name evidence="7" type="ORF">GCM10023093_15710</name>
</gene>
<dbReference type="InterPro" id="IPR013325">
    <property type="entry name" value="RNA_pol_sigma_r2"/>
</dbReference>
<dbReference type="PANTHER" id="PTHR43133:SF46">
    <property type="entry name" value="RNA POLYMERASE SIGMA-70 FACTOR ECF SUBFAMILY"/>
    <property type="match status" value="1"/>
</dbReference>
<dbReference type="InterPro" id="IPR014284">
    <property type="entry name" value="RNA_pol_sigma-70_dom"/>
</dbReference>
<comment type="caution">
    <text evidence="7">The sequence shown here is derived from an EMBL/GenBank/DDBJ whole genome shotgun (WGS) entry which is preliminary data.</text>
</comment>
<sequence length="172" mass="19811">MQGHRPSQKQLYDHFAPKMLGVCYRYARTLQEAEDFLQEAFITVFRKLDQYRNEGPLGKWIYRIVINTCINGIRARCRFSDTAGRIDVEHLENESTAHPAAHSEIIELVRQLPTVYMTVFNLHAVEGYPHEDIAKMLDTNVNTVRSQYSRARTLLMKKLGSGPKTNENGKRG</sequence>
<feature type="domain" description="RNA polymerase sigma-70 region 2" evidence="5">
    <location>
        <begin position="11"/>
        <end position="76"/>
    </location>
</feature>
<protein>
    <submittedName>
        <fullName evidence="7">Sigma-70 family RNA polymerase sigma factor</fullName>
    </submittedName>
</protein>
<dbReference type="Pfam" id="PF08281">
    <property type="entry name" value="Sigma70_r4_2"/>
    <property type="match status" value="1"/>
</dbReference>
<dbReference type="InterPro" id="IPR039425">
    <property type="entry name" value="RNA_pol_sigma-70-like"/>
</dbReference>
<name>A0ABP8NG48_9BACT</name>
<dbReference type="EMBL" id="BAABFA010000010">
    <property type="protein sequence ID" value="GAA4464740.1"/>
    <property type="molecule type" value="Genomic_DNA"/>
</dbReference>
<dbReference type="InterPro" id="IPR007627">
    <property type="entry name" value="RNA_pol_sigma70_r2"/>
</dbReference>
<evidence type="ECO:0000256" key="4">
    <source>
        <dbReference type="ARBA" id="ARBA00023163"/>
    </source>
</evidence>
<evidence type="ECO:0000256" key="2">
    <source>
        <dbReference type="ARBA" id="ARBA00023015"/>
    </source>
</evidence>
<dbReference type="NCBIfam" id="TIGR02937">
    <property type="entry name" value="sigma70-ECF"/>
    <property type="match status" value="1"/>
</dbReference>
<feature type="domain" description="RNA polymerase sigma factor 70 region 4 type 2" evidence="6">
    <location>
        <begin position="104"/>
        <end position="154"/>
    </location>
</feature>
<keyword evidence="4" id="KW-0804">Transcription</keyword>
<proteinExistence type="inferred from homology"/>
<dbReference type="InterPro" id="IPR036388">
    <property type="entry name" value="WH-like_DNA-bd_sf"/>
</dbReference>
<dbReference type="InterPro" id="IPR013249">
    <property type="entry name" value="RNA_pol_sigma70_r4_t2"/>
</dbReference>
<reference evidence="8" key="1">
    <citation type="journal article" date="2019" name="Int. J. Syst. Evol. Microbiol.">
        <title>The Global Catalogue of Microorganisms (GCM) 10K type strain sequencing project: providing services to taxonomists for standard genome sequencing and annotation.</title>
        <authorList>
            <consortium name="The Broad Institute Genomics Platform"/>
            <consortium name="The Broad Institute Genome Sequencing Center for Infectious Disease"/>
            <person name="Wu L."/>
            <person name="Ma J."/>
        </authorList>
    </citation>
    <scope>NUCLEOTIDE SEQUENCE [LARGE SCALE GENOMIC DNA]</scope>
    <source>
        <strain evidence="8">JCM 32105</strain>
    </source>
</reference>
<evidence type="ECO:0000313" key="7">
    <source>
        <dbReference type="EMBL" id="GAA4464740.1"/>
    </source>
</evidence>
<comment type="similarity">
    <text evidence="1">Belongs to the sigma-70 factor family. ECF subfamily.</text>
</comment>
<evidence type="ECO:0000259" key="5">
    <source>
        <dbReference type="Pfam" id="PF04542"/>
    </source>
</evidence>